<dbReference type="AlphaFoldDB" id="A0A1M5XZ57"/>
<feature type="domain" description="DUF4123" evidence="1">
    <location>
        <begin position="16"/>
        <end position="133"/>
    </location>
</feature>
<dbReference type="Proteomes" id="UP000184608">
    <property type="component" value="Unassembled WGS sequence"/>
</dbReference>
<accession>A0A1M5XZ57</accession>
<organism evidence="2 3">
    <name type="scientific">Vibrio aerogenes CECT 7868</name>
    <dbReference type="NCBI Taxonomy" id="1216006"/>
    <lineage>
        <taxon>Bacteria</taxon>
        <taxon>Pseudomonadati</taxon>
        <taxon>Pseudomonadota</taxon>
        <taxon>Gammaproteobacteria</taxon>
        <taxon>Vibrionales</taxon>
        <taxon>Vibrionaceae</taxon>
        <taxon>Vibrio</taxon>
    </lineage>
</organism>
<dbReference type="InterPro" id="IPR025391">
    <property type="entry name" value="DUF4123"/>
</dbReference>
<reference evidence="2 3" key="1">
    <citation type="submission" date="2016-11" db="EMBL/GenBank/DDBJ databases">
        <authorList>
            <person name="Jaros S."/>
            <person name="Januszkiewicz K."/>
            <person name="Wedrychowicz H."/>
        </authorList>
    </citation>
    <scope>NUCLEOTIDE SEQUENCE [LARGE SCALE GENOMIC DNA]</scope>
    <source>
        <strain evidence="2 3">CECT 7868</strain>
    </source>
</reference>
<dbReference type="Pfam" id="PF13503">
    <property type="entry name" value="DUF4123"/>
    <property type="match status" value="1"/>
</dbReference>
<keyword evidence="3" id="KW-1185">Reference proteome</keyword>
<proteinExistence type="predicted"/>
<evidence type="ECO:0000259" key="1">
    <source>
        <dbReference type="Pfam" id="PF13503"/>
    </source>
</evidence>
<dbReference type="STRING" id="1216006.VA7868_01376"/>
<name>A0A1M5XZ57_9VIBR</name>
<evidence type="ECO:0000313" key="2">
    <source>
        <dbReference type="EMBL" id="SHI04828.1"/>
    </source>
</evidence>
<protein>
    <recommendedName>
        <fullName evidence="1">DUF4123 domain-containing protein</fullName>
    </recommendedName>
</protein>
<sequence>MNKALKKLLTTPGMDHWLVVDTVRVPDIAQLAYQHEENPAMQKLFSGTEYENLIEQSPVAFRFSGTGEIAAQMVDDYALRTSCVLFSCERSLAEETLIEHLQALFDVQIEGAPLFFRYYGSPLWEEIITQLAEKDIRTILGPCCSMSWTDNNQQFRTLRHPACVPEVVARPYELISPVFKAWV</sequence>
<evidence type="ECO:0000313" key="3">
    <source>
        <dbReference type="Proteomes" id="UP000184608"/>
    </source>
</evidence>
<gene>
    <name evidence="2" type="ORF">VA7868_01376</name>
</gene>
<dbReference type="EMBL" id="FQXZ01000014">
    <property type="protein sequence ID" value="SHI04828.1"/>
    <property type="molecule type" value="Genomic_DNA"/>
</dbReference>